<reference evidence="2 3" key="1">
    <citation type="submission" date="2016-01" db="EMBL/GenBank/DDBJ databases">
        <authorList>
            <person name="McClelland M."/>
            <person name="Jain A."/>
            <person name="Saraogi P."/>
            <person name="Mendelson R."/>
            <person name="Westerman R."/>
            <person name="SanMiguel P."/>
            <person name="Csonka L."/>
        </authorList>
    </citation>
    <scope>NUCLEOTIDE SEQUENCE [LARGE SCALE GENOMIC DNA]</scope>
    <source>
        <strain evidence="2 3">PE8-15</strain>
    </source>
</reference>
<keyword evidence="1" id="KW-1133">Transmembrane helix</keyword>
<evidence type="ECO:0000313" key="3">
    <source>
        <dbReference type="Proteomes" id="UP000065797"/>
    </source>
</evidence>
<feature type="transmembrane region" description="Helical" evidence="1">
    <location>
        <begin position="46"/>
        <end position="64"/>
    </location>
</feature>
<gene>
    <name evidence="2" type="ORF">AWW70_17615</name>
</gene>
<proteinExistence type="predicted"/>
<organism evidence="2 3">
    <name type="scientific">Bacillus mycoides</name>
    <dbReference type="NCBI Taxonomy" id="1405"/>
    <lineage>
        <taxon>Bacteria</taxon>
        <taxon>Bacillati</taxon>
        <taxon>Bacillota</taxon>
        <taxon>Bacilli</taxon>
        <taxon>Bacillales</taxon>
        <taxon>Bacillaceae</taxon>
        <taxon>Bacillus</taxon>
        <taxon>Bacillus cereus group</taxon>
    </lineage>
</organism>
<comment type="caution">
    <text evidence="2">The sequence shown here is derived from an EMBL/GenBank/DDBJ whole genome shotgun (WGS) entry which is preliminary data.</text>
</comment>
<dbReference type="EMBL" id="LRPH01000061">
    <property type="protein sequence ID" value="KWU60527.1"/>
    <property type="molecule type" value="Genomic_DNA"/>
</dbReference>
<keyword evidence="1" id="KW-0812">Transmembrane</keyword>
<dbReference type="Proteomes" id="UP000065797">
    <property type="component" value="Unassembled WGS sequence"/>
</dbReference>
<sequence>MDKEKSFDEKLKKRIEKDNTVLPQALNEKINDTLHNLPVKRKSYRVHMMFISAAVLTLSIVSMSEFSIQSFAQNGGMFNYVKKNAFSDYENEEEIKSNVNYPDKEKIYQKMLDSIDHFQNVSGQFEEYSSSTRIATTYKYAIDTEKQSGISSKEDKLSKKSTMIYSEEGKKEFNDKNNTYKETRWSPKERNNELLKLSPTERLLRKSGEKKRYDDEYVGFAKYSIQSEFADLLIRYKDWSYKETKYLGLDCYKIEGVINIEMPVSTSEDLSGKFEMVVEKNTGIMLKFLSFHEGMIQYSITTEWIQINKGLKENVFQKDSTNYEKLKNILDE</sequence>
<dbReference type="AlphaFoldDB" id="A0A109G5E4"/>
<dbReference type="RefSeq" id="WP_060750790.1">
    <property type="nucleotide sequence ID" value="NZ_LRPH01000061.1"/>
</dbReference>
<evidence type="ECO:0000256" key="1">
    <source>
        <dbReference type="SAM" id="Phobius"/>
    </source>
</evidence>
<name>A0A109G5E4_BACMY</name>
<keyword evidence="1" id="KW-0472">Membrane</keyword>
<accession>A0A109G5E4</accession>
<protein>
    <submittedName>
        <fullName evidence="2">Anti-sigma factor</fullName>
    </submittedName>
</protein>
<evidence type="ECO:0000313" key="2">
    <source>
        <dbReference type="EMBL" id="KWU60527.1"/>
    </source>
</evidence>